<dbReference type="Proteomes" id="UP001144978">
    <property type="component" value="Unassembled WGS sequence"/>
</dbReference>
<keyword evidence="2" id="KW-1185">Reference proteome</keyword>
<protein>
    <submittedName>
        <fullName evidence="1">Uncharacterized protein</fullName>
    </submittedName>
</protein>
<organism evidence="1 2">
    <name type="scientific">Trametes sanguinea</name>
    <dbReference type="NCBI Taxonomy" id="158606"/>
    <lineage>
        <taxon>Eukaryota</taxon>
        <taxon>Fungi</taxon>
        <taxon>Dikarya</taxon>
        <taxon>Basidiomycota</taxon>
        <taxon>Agaricomycotina</taxon>
        <taxon>Agaricomycetes</taxon>
        <taxon>Polyporales</taxon>
        <taxon>Polyporaceae</taxon>
        <taxon>Trametes</taxon>
    </lineage>
</organism>
<sequence>MDTLGSIEGNDQDKEETFQANSSRESLIAEEPSVRSSSTLSYINTLCPETAGSQESHISEMQIRRKRVRH</sequence>
<name>A0ACC1PVK9_9APHY</name>
<dbReference type="EMBL" id="JANSHE010001272">
    <property type="protein sequence ID" value="KAJ3003529.1"/>
    <property type="molecule type" value="Genomic_DNA"/>
</dbReference>
<evidence type="ECO:0000313" key="2">
    <source>
        <dbReference type="Proteomes" id="UP001144978"/>
    </source>
</evidence>
<gene>
    <name evidence="1" type="ORF">NUW54_g5249</name>
</gene>
<comment type="caution">
    <text evidence="1">The sequence shown here is derived from an EMBL/GenBank/DDBJ whole genome shotgun (WGS) entry which is preliminary data.</text>
</comment>
<proteinExistence type="predicted"/>
<accession>A0ACC1PVK9</accession>
<reference evidence="1" key="1">
    <citation type="submission" date="2022-08" db="EMBL/GenBank/DDBJ databases">
        <title>Genome Sequence of Pycnoporus sanguineus.</title>
        <authorList>
            <person name="Buettner E."/>
        </authorList>
    </citation>
    <scope>NUCLEOTIDE SEQUENCE</scope>
    <source>
        <strain evidence="1">CG-C14</strain>
    </source>
</reference>
<evidence type="ECO:0000313" key="1">
    <source>
        <dbReference type="EMBL" id="KAJ3003529.1"/>
    </source>
</evidence>